<evidence type="ECO:0000256" key="2">
    <source>
        <dbReference type="ARBA" id="ARBA00023125"/>
    </source>
</evidence>
<dbReference type="InterPro" id="IPR010982">
    <property type="entry name" value="Lambda_DNA-bd_dom_sf"/>
</dbReference>
<dbReference type="CDD" id="cd01392">
    <property type="entry name" value="HTH_LacI"/>
    <property type="match status" value="1"/>
</dbReference>
<dbReference type="Proteomes" id="UP000464314">
    <property type="component" value="Chromosome"/>
</dbReference>
<dbReference type="KEGG" id="anr:Ana3638_10835"/>
<proteinExistence type="predicted"/>
<evidence type="ECO:0000256" key="3">
    <source>
        <dbReference type="ARBA" id="ARBA00023163"/>
    </source>
</evidence>
<dbReference type="Gene3D" id="3.40.50.2300">
    <property type="match status" value="2"/>
</dbReference>
<gene>
    <name evidence="5" type="ORF">Ana3638_10835</name>
</gene>
<evidence type="ECO:0000313" key="6">
    <source>
        <dbReference type="Proteomes" id="UP000464314"/>
    </source>
</evidence>
<evidence type="ECO:0000259" key="4">
    <source>
        <dbReference type="PROSITE" id="PS50932"/>
    </source>
</evidence>
<dbReference type="RefSeq" id="WP_161838032.1">
    <property type="nucleotide sequence ID" value="NZ_CP048000.1"/>
</dbReference>
<name>A0A6P1TMY8_9FIRM</name>
<dbReference type="SUPFAM" id="SSF47413">
    <property type="entry name" value="lambda repressor-like DNA-binding domains"/>
    <property type="match status" value="1"/>
</dbReference>
<dbReference type="Gene3D" id="1.10.260.40">
    <property type="entry name" value="lambda repressor-like DNA-binding domains"/>
    <property type="match status" value="1"/>
</dbReference>
<feature type="domain" description="HTH lacI-type" evidence="4">
    <location>
        <begin position="6"/>
        <end position="43"/>
    </location>
</feature>
<dbReference type="PANTHER" id="PTHR30146">
    <property type="entry name" value="LACI-RELATED TRANSCRIPTIONAL REPRESSOR"/>
    <property type="match status" value="1"/>
</dbReference>
<dbReference type="GO" id="GO:0000976">
    <property type="term" value="F:transcription cis-regulatory region binding"/>
    <property type="evidence" value="ECO:0007669"/>
    <property type="project" value="TreeGrafter"/>
</dbReference>
<dbReference type="Pfam" id="PF00356">
    <property type="entry name" value="LacI"/>
    <property type="match status" value="1"/>
</dbReference>
<dbReference type="SUPFAM" id="SSF53822">
    <property type="entry name" value="Periplasmic binding protein-like I"/>
    <property type="match status" value="1"/>
</dbReference>
<sequence length="341" mass="38932">MKLKAKDIARELGISTATVSLALNNKPGVNELTRNKILNYIKESQENGDSTIERKEKTIRMYNFLQKSGLIDADENALFYMGYSEASRRARSAGYKMDVVFVDHSKDDFVKLLKECEEEDDVAGVFLGATYMTKEDYQCLRGFKIPYIVCGHNFEDMRTDSIALNNRQGVKTGLTYLYESGHRDIMYLRNSKDFYNMYERRSACNSFMNEKRLQQAENERILDIGDTTQEIYDNMYTYIKNKGHIPSAIFAENYEVTIGVSRALQSFGYRIPEDVSIVGFDEIPGAAILGFQPTFLRALHGNVANIAVGRLLERIKRRAKESIQILVNTEFVIGNSVINKK</sequence>
<evidence type="ECO:0000256" key="1">
    <source>
        <dbReference type="ARBA" id="ARBA00023015"/>
    </source>
</evidence>
<organism evidence="5 6">
    <name type="scientific">Anaerocolumna sedimenticola</name>
    <dbReference type="NCBI Taxonomy" id="2696063"/>
    <lineage>
        <taxon>Bacteria</taxon>
        <taxon>Bacillati</taxon>
        <taxon>Bacillota</taxon>
        <taxon>Clostridia</taxon>
        <taxon>Lachnospirales</taxon>
        <taxon>Lachnospiraceae</taxon>
        <taxon>Anaerocolumna</taxon>
    </lineage>
</organism>
<dbReference type="Pfam" id="PF13377">
    <property type="entry name" value="Peripla_BP_3"/>
    <property type="match status" value="1"/>
</dbReference>
<dbReference type="EMBL" id="CP048000">
    <property type="protein sequence ID" value="QHQ61206.1"/>
    <property type="molecule type" value="Genomic_DNA"/>
</dbReference>
<dbReference type="InterPro" id="IPR028082">
    <property type="entry name" value="Peripla_BP_I"/>
</dbReference>
<dbReference type="AlphaFoldDB" id="A0A6P1TMY8"/>
<dbReference type="InterPro" id="IPR000843">
    <property type="entry name" value="HTH_LacI"/>
</dbReference>
<dbReference type="SMART" id="SM00354">
    <property type="entry name" value="HTH_LACI"/>
    <property type="match status" value="1"/>
</dbReference>
<keyword evidence="3" id="KW-0804">Transcription</keyword>
<dbReference type="PANTHER" id="PTHR30146:SF109">
    <property type="entry name" value="HTH-TYPE TRANSCRIPTIONAL REGULATOR GALS"/>
    <property type="match status" value="1"/>
</dbReference>
<keyword evidence="1" id="KW-0805">Transcription regulation</keyword>
<dbReference type="PROSITE" id="PS50932">
    <property type="entry name" value="HTH_LACI_2"/>
    <property type="match status" value="1"/>
</dbReference>
<keyword evidence="6" id="KW-1185">Reference proteome</keyword>
<protein>
    <submittedName>
        <fullName evidence="5">Substrate-binding domain-containing protein</fullName>
    </submittedName>
</protein>
<dbReference type="InterPro" id="IPR046335">
    <property type="entry name" value="LacI/GalR-like_sensor"/>
</dbReference>
<keyword evidence="2" id="KW-0238">DNA-binding</keyword>
<reference evidence="5 6" key="1">
    <citation type="submission" date="2020-01" db="EMBL/GenBank/DDBJ databases">
        <title>Genome analysis of Anaerocolumna sp. CBA3638.</title>
        <authorList>
            <person name="Kim J."/>
            <person name="Roh S.W."/>
        </authorList>
    </citation>
    <scope>NUCLEOTIDE SEQUENCE [LARGE SCALE GENOMIC DNA]</scope>
    <source>
        <strain evidence="5 6">CBA3638</strain>
    </source>
</reference>
<accession>A0A6P1TMY8</accession>
<dbReference type="GO" id="GO:0003700">
    <property type="term" value="F:DNA-binding transcription factor activity"/>
    <property type="evidence" value="ECO:0007669"/>
    <property type="project" value="TreeGrafter"/>
</dbReference>
<evidence type="ECO:0000313" key="5">
    <source>
        <dbReference type="EMBL" id="QHQ61206.1"/>
    </source>
</evidence>